<dbReference type="GO" id="GO:0005886">
    <property type="term" value="C:plasma membrane"/>
    <property type="evidence" value="ECO:0007669"/>
    <property type="project" value="UniProtKB-SubCell"/>
</dbReference>
<keyword evidence="4 6" id="KW-1133">Transmembrane helix</keyword>
<dbReference type="InterPro" id="IPR002781">
    <property type="entry name" value="TM_pro_TauE-like"/>
</dbReference>
<name>A0A3M3J8Y2_PSESG</name>
<evidence type="ECO:0000256" key="3">
    <source>
        <dbReference type="ARBA" id="ARBA00022692"/>
    </source>
</evidence>
<evidence type="ECO:0000256" key="1">
    <source>
        <dbReference type="ARBA" id="ARBA00004141"/>
    </source>
</evidence>
<feature type="transmembrane region" description="Helical" evidence="6">
    <location>
        <begin position="12"/>
        <end position="31"/>
    </location>
</feature>
<proteinExistence type="inferred from homology"/>
<organism evidence="7 8">
    <name type="scientific">Pseudomonas savastanoi pv. glycinea</name>
    <name type="common">Pseudomonas syringae pv. glycinea</name>
    <dbReference type="NCBI Taxonomy" id="318"/>
    <lineage>
        <taxon>Bacteria</taxon>
        <taxon>Pseudomonadati</taxon>
        <taxon>Pseudomonadota</taxon>
        <taxon>Gammaproteobacteria</taxon>
        <taxon>Pseudomonadales</taxon>
        <taxon>Pseudomonadaceae</taxon>
        <taxon>Pseudomonas</taxon>
    </lineage>
</organism>
<reference evidence="7 8" key="1">
    <citation type="submission" date="2018-08" db="EMBL/GenBank/DDBJ databases">
        <title>Recombination of ecologically and evolutionarily significant loci maintains genetic cohesion in the Pseudomonas syringae species complex.</title>
        <authorList>
            <person name="Dillon M."/>
            <person name="Thakur S."/>
            <person name="Almeida R.N.D."/>
            <person name="Weir B.S."/>
            <person name="Guttman D.S."/>
        </authorList>
    </citation>
    <scope>NUCLEOTIDE SEQUENCE [LARGE SCALE GENOMIC DNA]</scope>
    <source>
        <strain evidence="7 8">ICMP 867</strain>
    </source>
</reference>
<dbReference type="EMBL" id="RBPT01000053">
    <property type="protein sequence ID" value="RMO52291.1"/>
    <property type="molecule type" value="Genomic_DNA"/>
</dbReference>
<dbReference type="PANTHER" id="PTHR43701:SF2">
    <property type="entry name" value="MEMBRANE TRANSPORTER PROTEIN YJNA-RELATED"/>
    <property type="match status" value="1"/>
</dbReference>
<feature type="transmembrane region" description="Helical" evidence="6">
    <location>
        <begin position="69"/>
        <end position="86"/>
    </location>
</feature>
<gene>
    <name evidence="7" type="ORF">ALQ41_03952</name>
</gene>
<comment type="caution">
    <text evidence="7">The sequence shown here is derived from an EMBL/GenBank/DDBJ whole genome shotgun (WGS) entry which is preliminary data.</text>
</comment>
<evidence type="ECO:0000256" key="5">
    <source>
        <dbReference type="ARBA" id="ARBA00023136"/>
    </source>
</evidence>
<comment type="subcellular location">
    <subcellularLocation>
        <location evidence="6">Cell membrane</location>
        <topology evidence="6">Multi-pass membrane protein</topology>
    </subcellularLocation>
    <subcellularLocation>
        <location evidence="1">Membrane</location>
        <topology evidence="1">Multi-pass membrane protein</topology>
    </subcellularLocation>
</comment>
<dbReference type="PANTHER" id="PTHR43701">
    <property type="entry name" value="MEMBRANE TRANSPORTER PROTEIN MJ0441-RELATED"/>
    <property type="match status" value="1"/>
</dbReference>
<accession>A0A3M3J8Y2</accession>
<feature type="transmembrane region" description="Helical" evidence="6">
    <location>
        <begin position="43"/>
        <end position="63"/>
    </location>
</feature>
<sequence length="118" mass="12192">MPARFDADGSGFRVIVRLLGVGGGFVIIPALTRYSDLSMKSVVATSLAVIALVSTGSVITASLSGVMHWTVGAPFALGAVIGLIAGRQDARYLVGPRLQQLFALCGIVAAFMLALSVR</sequence>
<protein>
    <recommendedName>
        <fullName evidence="6">Probable membrane transporter protein</fullName>
    </recommendedName>
</protein>
<evidence type="ECO:0000313" key="8">
    <source>
        <dbReference type="Proteomes" id="UP000280599"/>
    </source>
</evidence>
<comment type="similarity">
    <text evidence="2 6">Belongs to the 4-toluene sulfonate uptake permease (TSUP) (TC 2.A.102) family.</text>
</comment>
<keyword evidence="3 6" id="KW-0812">Transmembrane</keyword>
<dbReference type="AlphaFoldDB" id="A0A3M3J8Y2"/>
<dbReference type="Proteomes" id="UP000280599">
    <property type="component" value="Unassembled WGS sequence"/>
</dbReference>
<keyword evidence="5 6" id="KW-0472">Membrane</keyword>
<keyword evidence="6" id="KW-1003">Cell membrane</keyword>
<dbReference type="InterPro" id="IPR051598">
    <property type="entry name" value="TSUP/Inactive_protease-like"/>
</dbReference>
<evidence type="ECO:0000256" key="6">
    <source>
        <dbReference type="RuleBase" id="RU363041"/>
    </source>
</evidence>
<evidence type="ECO:0000256" key="2">
    <source>
        <dbReference type="ARBA" id="ARBA00009142"/>
    </source>
</evidence>
<evidence type="ECO:0000256" key="4">
    <source>
        <dbReference type="ARBA" id="ARBA00022989"/>
    </source>
</evidence>
<feature type="transmembrane region" description="Helical" evidence="6">
    <location>
        <begin position="98"/>
        <end position="117"/>
    </location>
</feature>
<dbReference type="Pfam" id="PF01925">
    <property type="entry name" value="TauE"/>
    <property type="match status" value="1"/>
</dbReference>
<evidence type="ECO:0000313" key="7">
    <source>
        <dbReference type="EMBL" id="RMO52291.1"/>
    </source>
</evidence>